<feature type="region of interest" description="Disordered" evidence="1">
    <location>
        <begin position="1"/>
        <end position="23"/>
    </location>
</feature>
<sequence length="106" mass="11065">GRPARRLRAAPLRPRASGGAGRPVRGVHRWRALPGPWLAAAAVVPRRGAGAVAGAVHGAEPALVVMAPASQSGFRSIGEPWGPDCRGEFRAGLRCESRADFVWPGV</sequence>
<comment type="caution">
    <text evidence="2">The sequence shown here is derived from an EMBL/GenBank/DDBJ whole genome shotgun (WGS) entry which is preliminary data.</text>
</comment>
<gene>
    <name evidence="2" type="ORF">PCOR1329_LOCUS74236</name>
</gene>
<dbReference type="EMBL" id="CAUYUJ010020051">
    <property type="protein sequence ID" value="CAK0895502.1"/>
    <property type="molecule type" value="Genomic_DNA"/>
</dbReference>
<reference evidence="2" key="1">
    <citation type="submission" date="2023-10" db="EMBL/GenBank/DDBJ databases">
        <authorList>
            <person name="Chen Y."/>
            <person name="Shah S."/>
            <person name="Dougan E. K."/>
            <person name="Thang M."/>
            <person name="Chan C."/>
        </authorList>
    </citation>
    <scope>NUCLEOTIDE SEQUENCE [LARGE SCALE GENOMIC DNA]</scope>
</reference>
<evidence type="ECO:0000256" key="1">
    <source>
        <dbReference type="SAM" id="MobiDB-lite"/>
    </source>
</evidence>
<organism evidence="2 3">
    <name type="scientific">Prorocentrum cordatum</name>
    <dbReference type="NCBI Taxonomy" id="2364126"/>
    <lineage>
        <taxon>Eukaryota</taxon>
        <taxon>Sar</taxon>
        <taxon>Alveolata</taxon>
        <taxon>Dinophyceae</taxon>
        <taxon>Prorocentrales</taxon>
        <taxon>Prorocentraceae</taxon>
        <taxon>Prorocentrum</taxon>
    </lineage>
</organism>
<evidence type="ECO:0000313" key="3">
    <source>
        <dbReference type="Proteomes" id="UP001189429"/>
    </source>
</evidence>
<accession>A0ABN9X805</accession>
<keyword evidence="3" id="KW-1185">Reference proteome</keyword>
<feature type="non-terminal residue" evidence="2">
    <location>
        <position position="106"/>
    </location>
</feature>
<feature type="non-terminal residue" evidence="2">
    <location>
        <position position="1"/>
    </location>
</feature>
<name>A0ABN9X805_9DINO</name>
<dbReference type="Proteomes" id="UP001189429">
    <property type="component" value="Unassembled WGS sequence"/>
</dbReference>
<evidence type="ECO:0000313" key="2">
    <source>
        <dbReference type="EMBL" id="CAK0895502.1"/>
    </source>
</evidence>
<protein>
    <submittedName>
        <fullName evidence="2">Uncharacterized protein</fullName>
    </submittedName>
</protein>
<proteinExistence type="predicted"/>